<organism evidence="11 12">
    <name type="scientific">Kandleria vitulina DSM 20405</name>
    <dbReference type="NCBI Taxonomy" id="1410657"/>
    <lineage>
        <taxon>Bacteria</taxon>
        <taxon>Bacillati</taxon>
        <taxon>Bacillota</taxon>
        <taxon>Erysipelotrichia</taxon>
        <taxon>Erysipelotrichales</taxon>
        <taxon>Coprobacillaceae</taxon>
        <taxon>Kandleria</taxon>
    </lineage>
</organism>
<dbReference type="Pfam" id="PF00924">
    <property type="entry name" value="MS_channel_2nd"/>
    <property type="match status" value="1"/>
</dbReference>
<evidence type="ECO:0000259" key="8">
    <source>
        <dbReference type="Pfam" id="PF00924"/>
    </source>
</evidence>
<evidence type="ECO:0008006" key="13">
    <source>
        <dbReference type="Google" id="ProtNLM"/>
    </source>
</evidence>
<evidence type="ECO:0000256" key="3">
    <source>
        <dbReference type="ARBA" id="ARBA00022475"/>
    </source>
</evidence>
<dbReference type="InterPro" id="IPR011014">
    <property type="entry name" value="MscS_channel_TM-2"/>
</dbReference>
<dbReference type="InterPro" id="IPR011066">
    <property type="entry name" value="MscS_channel_C_sf"/>
</dbReference>
<evidence type="ECO:0000256" key="5">
    <source>
        <dbReference type="ARBA" id="ARBA00022989"/>
    </source>
</evidence>
<dbReference type="Pfam" id="PF21088">
    <property type="entry name" value="MS_channel_1st"/>
    <property type="match status" value="1"/>
</dbReference>
<keyword evidence="6 7" id="KW-0472">Membrane</keyword>
<keyword evidence="5 7" id="KW-1133">Transmembrane helix</keyword>
<dbReference type="SUPFAM" id="SSF50182">
    <property type="entry name" value="Sm-like ribonucleoproteins"/>
    <property type="match status" value="1"/>
</dbReference>
<sequence>MRTTEKYLEKLFDLGEHLIAAAIIVLIGYLIYRIVAKMFDKFIEKTQYDEIVLRFIRTIIKLSFGIIIGIMALGELGVNVTTLIAIFTTAAAAIALAFKDTLAELVDGVKIMLSRPFVKGDLIEVDNVTGRIQEISLFYTFLLTVDNKKIVIPNSVMANSRLINYSSEDFRRVDLAFDVDYDCDIEYVKKLISDVATSSPLCEKSIPPFVRLTEYKDSSITFTLRVWTRTENFEEFKFNIVEDMKKTFDEHHINIPYPQLDVHMIQEKSS</sequence>
<dbReference type="InterPro" id="IPR049142">
    <property type="entry name" value="MS_channel_1st"/>
</dbReference>
<dbReference type="SUPFAM" id="SSF82689">
    <property type="entry name" value="Mechanosensitive channel protein MscS (YggB), C-terminal domain"/>
    <property type="match status" value="1"/>
</dbReference>
<dbReference type="EMBL" id="JQBL01000011">
    <property type="protein sequence ID" value="KRN50277.1"/>
    <property type="molecule type" value="Genomic_DNA"/>
</dbReference>
<dbReference type="Proteomes" id="UP000051841">
    <property type="component" value="Unassembled WGS sequence"/>
</dbReference>
<evidence type="ECO:0000256" key="6">
    <source>
        <dbReference type="ARBA" id="ARBA00023136"/>
    </source>
</evidence>
<comment type="similarity">
    <text evidence="2">Belongs to the MscS (TC 1.A.23) family.</text>
</comment>
<dbReference type="InterPro" id="IPR010920">
    <property type="entry name" value="LSM_dom_sf"/>
</dbReference>
<gene>
    <name evidence="11" type="ORF">IV49_GL000287</name>
</gene>
<dbReference type="AlphaFoldDB" id="A0A0R2HIW9"/>
<evidence type="ECO:0000256" key="7">
    <source>
        <dbReference type="SAM" id="Phobius"/>
    </source>
</evidence>
<name>A0A0R2HIW9_9FIRM</name>
<feature type="transmembrane region" description="Helical" evidence="7">
    <location>
        <begin position="17"/>
        <end position="35"/>
    </location>
</feature>
<dbReference type="Gene3D" id="1.10.287.1260">
    <property type="match status" value="1"/>
</dbReference>
<evidence type="ECO:0000313" key="11">
    <source>
        <dbReference type="EMBL" id="KRN50277.1"/>
    </source>
</evidence>
<evidence type="ECO:0000256" key="1">
    <source>
        <dbReference type="ARBA" id="ARBA00004651"/>
    </source>
</evidence>
<dbReference type="GO" id="GO:0005886">
    <property type="term" value="C:plasma membrane"/>
    <property type="evidence" value="ECO:0007669"/>
    <property type="project" value="UniProtKB-SubCell"/>
</dbReference>
<dbReference type="Pfam" id="PF21082">
    <property type="entry name" value="MS_channel_3rd"/>
    <property type="match status" value="1"/>
</dbReference>
<dbReference type="InterPro" id="IPR008910">
    <property type="entry name" value="MSC_TM_helix"/>
</dbReference>
<dbReference type="PANTHER" id="PTHR30221:SF1">
    <property type="entry name" value="SMALL-CONDUCTANCE MECHANOSENSITIVE CHANNEL"/>
    <property type="match status" value="1"/>
</dbReference>
<feature type="domain" description="Mechanosensitive ion channel transmembrane helices 2/3" evidence="10">
    <location>
        <begin position="58"/>
        <end position="99"/>
    </location>
</feature>
<evidence type="ECO:0000256" key="2">
    <source>
        <dbReference type="ARBA" id="ARBA00008017"/>
    </source>
</evidence>
<dbReference type="InterPro" id="IPR006685">
    <property type="entry name" value="MscS_channel_2nd"/>
</dbReference>
<accession>A0A0R2HIW9</accession>
<dbReference type="Gene3D" id="2.30.30.60">
    <property type="match status" value="1"/>
</dbReference>
<feature type="transmembrane region" description="Helical" evidence="7">
    <location>
        <begin position="55"/>
        <end position="74"/>
    </location>
</feature>
<dbReference type="Gene3D" id="3.30.70.100">
    <property type="match status" value="1"/>
</dbReference>
<evidence type="ECO:0000259" key="10">
    <source>
        <dbReference type="Pfam" id="PF21088"/>
    </source>
</evidence>
<dbReference type="GO" id="GO:0008381">
    <property type="term" value="F:mechanosensitive monoatomic ion channel activity"/>
    <property type="evidence" value="ECO:0007669"/>
    <property type="project" value="InterPro"/>
</dbReference>
<keyword evidence="12" id="KW-1185">Reference proteome</keyword>
<dbReference type="SUPFAM" id="SSF82861">
    <property type="entry name" value="Mechanosensitive channel protein MscS (YggB), transmembrane region"/>
    <property type="match status" value="1"/>
</dbReference>
<dbReference type="PANTHER" id="PTHR30221">
    <property type="entry name" value="SMALL-CONDUCTANCE MECHANOSENSITIVE CHANNEL"/>
    <property type="match status" value="1"/>
</dbReference>
<feature type="transmembrane region" description="Helical" evidence="7">
    <location>
        <begin position="80"/>
        <end position="98"/>
    </location>
</feature>
<dbReference type="InterPro" id="IPR023408">
    <property type="entry name" value="MscS_beta-dom_sf"/>
</dbReference>
<dbReference type="InterPro" id="IPR045275">
    <property type="entry name" value="MscS_archaea/bacteria_type"/>
</dbReference>
<proteinExistence type="inferred from homology"/>
<dbReference type="InterPro" id="IPR049278">
    <property type="entry name" value="MS_channel_C"/>
</dbReference>
<dbReference type="RefSeq" id="WP_029069993.1">
    <property type="nucleotide sequence ID" value="NZ_JNKN01000012.1"/>
</dbReference>
<protein>
    <recommendedName>
        <fullName evidence="13">Small-conductance mechanosensitive channel</fullName>
    </recommendedName>
</protein>
<comment type="subcellular location">
    <subcellularLocation>
        <location evidence="1">Cell membrane</location>
        <topology evidence="1">Multi-pass membrane protein</topology>
    </subcellularLocation>
</comment>
<evidence type="ECO:0000313" key="12">
    <source>
        <dbReference type="Proteomes" id="UP000051841"/>
    </source>
</evidence>
<keyword evidence="4 7" id="KW-0812">Transmembrane</keyword>
<dbReference type="Pfam" id="PF05552">
    <property type="entry name" value="MS_channel_1st_1"/>
    <property type="match status" value="1"/>
</dbReference>
<comment type="caution">
    <text evidence="11">The sequence shown here is derived from an EMBL/GenBank/DDBJ whole genome shotgun (WGS) entry which is preliminary data.</text>
</comment>
<evidence type="ECO:0000259" key="9">
    <source>
        <dbReference type="Pfam" id="PF21082"/>
    </source>
</evidence>
<feature type="domain" description="Mechanosensitive ion channel MscS" evidence="8">
    <location>
        <begin position="100"/>
        <end position="166"/>
    </location>
</feature>
<evidence type="ECO:0000256" key="4">
    <source>
        <dbReference type="ARBA" id="ARBA00022692"/>
    </source>
</evidence>
<reference evidence="11 12" key="1">
    <citation type="journal article" date="2015" name="Genome Announc.">
        <title>Expanding the biotechnology potential of lactobacilli through comparative genomics of 213 strains and associated genera.</title>
        <authorList>
            <person name="Sun Z."/>
            <person name="Harris H.M."/>
            <person name="McCann A."/>
            <person name="Guo C."/>
            <person name="Argimon S."/>
            <person name="Zhang W."/>
            <person name="Yang X."/>
            <person name="Jeffery I.B."/>
            <person name="Cooney J.C."/>
            <person name="Kagawa T.F."/>
            <person name="Liu W."/>
            <person name="Song Y."/>
            <person name="Salvetti E."/>
            <person name="Wrobel A."/>
            <person name="Rasinkangas P."/>
            <person name="Parkhill J."/>
            <person name="Rea M.C."/>
            <person name="O'Sullivan O."/>
            <person name="Ritari J."/>
            <person name="Douillard F.P."/>
            <person name="Paul Ross R."/>
            <person name="Yang R."/>
            <person name="Briner A.E."/>
            <person name="Felis G.E."/>
            <person name="de Vos W.M."/>
            <person name="Barrangou R."/>
            <person name="Klaenhammer T.R."/>
            <person name="Caufield P.W."/>
            <person name="Cui Y."/>
            <person name="Zhang H."/>
            <person name="O'Toole P.W."/>
        </authorList>
    </citation>
    <scope>NUCLEOTIDE SEQUENCE [LARGE SCALE GENOMIC DNA]</scope>
    <source>
        <strain evidence="11 12">DSM 20405</strain>
    </source>
</reference>
<dbReference type="PATRIC" id="fig|1410657.5.peg.301"/>
<feature type="domain" description="Mechanosensitive ion channel MscS C-terminal" evidence="9">
    <location>
        <begin position="174"/>
        <end position="255"/>
    </location>
</feature>
<keyword evidence="3" id="KW-1003">Cell membrane</keyword>